<evidence type="ECO:0000256" key="3">
    <source>
        <dbReference type="ARBA" id="ARBA00022512"/>
    </source>
</evidence>
<evidence type="ECO:0000256" key="4">
    <source>
        <dbReference type="ARBA" id="ARBA00022525"/>
    </source>
</evidence>
<dbReference type="InterPro" id="IPR013783">
    <property type="entry name" value="Ig-like_fold"/>
</dbReference>
<feature type="compositionally biased region" description="Basic and acidic residues" evidence="7">
    <location>
        <begin position="112"/>
        <end position="123"/>
    </location>
</feature>
<dbReference type="Pfam" id="PF17802">
    <property type="entry name" value="SpaA"/>
    <property type="match status" value="1"/>
</dbReference>
<keyword evidence="3" id="KW-0134">Cell wall</keyword>
<feature type="compositionally biased region" description="Acidic residues" evidence="7">
    <location>
        <begin position="68"/>
        <end position="81"/>
    </location>
</feature>
<dbReference type="PANTHER" id="PTHR36108">
    <property type="entry name" value="COLOSSIN-B-RELATED"/>
    <property type="match status" value="1"/>
</dbReference>
<gene>
    <name evidence="11" type="ORF">GYN08_12315</name>
</gene>
<keyword evidence="6" id="KW-0572">Peptidoglycan-anchor</keyword>
<evidence type="ECO:0000256" key="6">
    <source>
        <dbReference type="ARBA" id="ARBA00023088"/>
    </source>
</evidence>
<dbReference type="PANTHER" id="PTHR36108:SF13">
    <property type="entry name" value="COLOSSIN-B-RELATED"/>
    <property type="match status" value="1"/>
</dbReference>
<dbReference type="Gene3D" id="2.60.40.740">
    <property type="match status" value="5"/>
</dbReference>
<feature type="compositionally biased region" description="Low complexity" evidence="7">
    <location>
        <begin position="1085"/>
        <end position="1111"/>
    </location>
</feature>
<feature type="region of interest" description="Disordered" evidence="7">
    <location>
        <begin position="1071"/>
        <end position="1157"/>
    </location>
</feature>
<evidence type="ECO:0000256" key="1">
    <source>
        <dbReference type="ARBA" id="ARBA00004168"/>
    </source>
</evidence>
<protein>
    <submittedName>
        <fullName evidence="11">LPXTG cell wall anchor domain-containing protein</fullName>
    </submittedName>
</protein>
<sequence length="1273" mass="133636">MTPVEEGVSQPEAQAAEQPVVSEPTGTDQSEPAAGQNAEVTEEAPVSGEDAAVQEEDGTAEAAPVGEETPEEAAPVEETPAEEAPAAEPADEEPASEEPAAEEPAADEQDPDAEKSAEEKEKVEAFAADAEALEASVIEDDIIMSVALRSGDGTAIEPGTVLDPEKGISIEYGWALPDGYGGGSTYTFSLPDEFEIYTPIVDVPLEDSEGDGTVGSFSVTTDGQVTITFDDYIEDHSDVRGTLTITSTLKKTVVNGSEEVTVVFPVGGGSATYVLYLKSNAPLTVDKSGEANGEGGIEWTVDLNTTPQRLGGVVLTDPTPEGLSLQPDTVRVYKMDGSSGNGTPVAAGDYTLTADANNLNLNLGSISQAYRVVYTTDISPGDLTAFTNTATLAADGKDSVSAKATVTIERGNGLLDKEVTGYDKSTRSIDWQIRYNIGSAEIAQQDALLTDRFDDVQKLVEDSFEVRDEATGAVLARGTDYTLTAVGPSGGKAGFDLQFLRDVSSPIVITYTTTAAGTTYLNQTITVTNTVTAGDLTAEASQRLERSNIFYKLNTSTDYNLKQTAWQIVINTDELTIDGAVLTDTIPNGGLQVIPGSLSIETNDGTPLPMDDYTLTFPNDKEKGFVVTFKNPITDRIVITYTTSYDANTLFVADNGFVNRSVLTGSIGGQEMTSTSQVRFYPNDLQLNNGAKTGSYDASSKEITWNVRANYNQNTLSDAAIVDTLTSGQRIVDGSLEVYRLIPAVSQNGSPTRGALVDASAYTVTQPGESNGNQLRIDFNDSINTAYEIMFKTTLAGQVIDSPVHNEASLLDGAAVKNTWTADVSVPNGGEYVSKTGVQNGEWIDWSVAINSGQSYVTNAKIVDTPTPNQILDRNSFRLYETSVAADGTVTQGDLLTPGTDYSLTFTNDSASGQETFTLAFNDPIESAYVLKYSSFINAEDQEQVGNRVSFSGDGVETGTIDTETTITVRTSTGSGSGSGVRGALEVTKVDAADAAKLLAGATFTLQDAGQSRPAMTRTTDASGKVTFDRLLYGTYTLTETAAPQGYRIGDEGAVRTIVIDRSVIQSGGTLRLTVENTATGGGTPTDPGTPTNPTDPGTPTTPTNPTDPGTPTTPPTPGTPTTPTTPPTNPAPPTTIPSEPVPQGPPFIIPVTPDNTTPIIPIPDDGVPQGTPEVPVPPTDNGTPVIPIPDEGIPQDVPVLPIPDEGIPQGTPVLPIPADTVPQGTPVVPGTVVPNEQTLPQTGEESKLPFVLSGAGLILLGLLLKRMGRPAK</sequence>
<organism evidence="11 12">
    <name type="scientific">Saccharibacillus alkalitolerans</name>
    <dbReference type="NCBI Taxonomy" id="2705290"/>
    <lineage>
        <taxon>Bacteria</taxon>
        <taxon>Bacillati</taxon>
        <taxon>Bacillota</taxon>
        <taxon>Bacilli</taxon>
        <taxon>Bacillales</taxon>
        <taxon>Paenibacillaceae</taxon>
        <taxon>Saccharibacillus</taxon>
    </lineage>
</organism>
<dbReference type="InterPro" id="IPR041033">
    <property type="entry name" value="SpaA_PFL_dom_1"/>
</dbReference>
<dbReference type="InterPro" id="IPR008966">
    <property type="entry name" value="Adhesion_dom_sf"/>
</dbReference>
<proteinExistence type="inferred from homology"/>
<dbReference type="SUPFAM" id="SSF49478">
    <property type="entry name" value="Cna protein B-type domain"/>
    <property type="match status" value="1"/>
</dbReference>
<comment type="subcellular location">
    <subcellularLocation>
        <location evidence="1">Secreted</location>
        <location evidence="1">Cell wall</location>
        <topology evidence="1">Peptidoglycan-anchor</topology>
    </subcellularLocation>
</comment>
<keyword evidence="12" id="KW-1185">Reference proteome</keyword>
<dbReference type="Proteomes" id="UP000800303">
    <property type="component" value="Unassembled WGS sequence"/>
</dbReference>
<feature type="domain" description="SDR-like Ig" evidence="10">
    <location>
        <begin position="166"/>
        <end position="258"/>
    </location>
</feature>
<dbReference type="Pfam" id="PF05737">
    <property type="entry name" value="Collagen_bind"/>
    <property type="match status" value="5"/>
</dbReference>
<feature type="compositionally biased region" description="Pro residues" evidence="7">
    <location>
        <begin position="1112"/>
        <end position="1149"/>
    </location>
</feature>
<evidence type="ECO:0000259" key="9">
    <source>
        <dbReference type="Pfam" id="PF17802"/>
    </source>
</evidence>
<evidence type="ECO:0000259" key="8">
    <source>
        <dbReference type="Pfam" id="PF05737"/>
    </source>
</evidence>
<feature type="compositionally biased region" description="Acidic residues" evidence="7">
    <location>
        <begin position="89"/>
        <end position="111"/>
    </location>
</feature>
<evidence type="ECO:0000313" key="12">
    <source>
        <dbReference type="Proteomes" id="UP000800303"/>
    </source>
</evidence>
<feature type="domain" description="Collagen binding" evidence="8">
    <location>
        <begin position="689"/>
        <end position="814"/>
    </location>
</feature>
<keyword evidence="5" id="KW-0732">Signal</keyword>
<feature type="domain" description="Collagen binding" evidence="8">
    <location>
        <begin position="422"/>
        <end position="528"/>
    </location>
</feature>
<evidence type="ECO:0000256" key="5">
    <source>
        <dbReference type="ARBA" id="ARBA00022729"/>
    </source>
</evidence>
<dbReference type="EMBL" id="JAAFGS010000004">
    <property type="protein sequence ID" value="NGZ76103.1"/>
    <property type="molecule type" value="Genomic_DNA"/>
</dbReference>
<keyword evidence="4" id="KW-0964">Secreted</keyword>
<feature type="domain" description="Collagen binding" evidence="8">
    <location>
        <begin position="285"/>
        <end position="399"/>
    </location>
</feature>
<evidence type="ECO:0000313" key="11">
    <source>
        <dbReference type="EMBL" id="NGZ76103.1"/>
    </source>
</evidence>
<feature type="domain" description="Collagen binding" evidence="8">
    <location>
        <begin position="835"/>
        <end position="958"/>
    </location>
</feature>
<comment type="similarity">
    <text evidence="2">Belongs to the serine-aspartate repeat-containing protein (SDr) family.</text>
</comment>
<dbReference type="RefSeq" id="WP_166274619.1">
    <property type="nucleotide sequence ID" value="NZ_JAAFGS010000004.1"/>
</dbReference>
<evidence type="ECO:0000259" key="10">
    <source>
        <dbReference type="Pfam" id="PF17961"/>
    </source>
</evidence>
<feature type="region of interest" description="Disordered" evidence="7">
    <location>
        <begin position="1"/>
        <end position="123"/>
    </location>
</feature>
<evidence type="ECO:0000256" key="2">
    <source>
        <dbReference type="ARBA" id="ARBA00007257"/>
    </source>
</evidence>
<dbReference type="InterPro" id="IPR041171">
    <property type="entry name" value="SDR_Ig"/>
</dbReference>
<dbReference type="InterPro" id="IPR011252">
    <property type="entry name" value="Fibrogen-bd_dom1"/>
</dbReference>
<dbReference type="Gene3D" id="2.60.40.10">
    <property type="entry name" value="Immunoglobulins"/>
    <property type="match status" value="1"/>
</dbReference>
<dbReference type="SUPFAM" id="SSF49401">
    <property type="entry name" value="Bacterial adhesins"/>
    <property type="match status" value="6"/>
</dbReference>
<feature type="domain" description="Collagen binding" evidence="8">
    <location>
        <begin position="557"/>
        <end position="650"/>
    </location>
</feature>
<dbReference type="Gene3D" id="2.60.40.1280">
    <property type="match status" value="1"/>
</dbReference>
<reference evidence="11 12" key="1">
    <citation type="submission" date="2020-01" db="EMBL/GenBank/DDBJ databases">
        <title>Polyphasic characterisation and genomic insights into a novel alkali tolerant bacterium VR-M41.</title>
        <authorList>
            <person name="Vemuluri V.R."/>
        </authorList>
    </citation>
    <scope>NUCLEOTIDE SEQUENCE [LARGE SCALE GENOMIC DNA]</scope>
    <source>
        <strain evidence="11 12">VR-M41</strain>
    </source>
</reference>
<dbReference type="NCBIfam" id="TIGR01167">
    <property type="entry name" value="LPXTG_anchor"/>
    <property type="match status" value="1"/>
</dbReference>
<dbReference type="InterPro" id="IPR008456">
    <property type="entry name" value="Collagen-bd_dom"/>
</dbReference>
<comment type="caution">
    <text evidence="11">The sequence shown here is derived from an EMBL/GenBank/DDBJ whole genome shotgun (WGS) entry which is preliminary data.</text>
</comment>
<accession>A0ABX0F584</accession>
<name>A0ABX0F584_9BACL</name>
<feature type="domain" description="SpaA-like prealbumin fold" evidence="9">
    <location>
        <begin position="984"/>
        <end position="1052"/>
    </location>
</feature>
<evidence type="ECO:0000256" key="7">
    <source>
        <dbReference type="SAM" id="MobiDB-lite"/>
    </source>
</evidence>
<dbReference type="Pfam" id="PF17961">
    <property type="entry name" value="Big_8"/>
    <property type="match status" value="1"/>
</dbReference>